<dbReference type="PROSITE" id="PS50600">
    <property type="entry name" value="ULP_PROTEASE"/>
    <property type="match status" value="1"/>
</dbReference>
<dbReference type="InterPro" id="IPR057375">
    <property type="entry name" value="ULP2A/B_PH"/>
</dbReference>
<keyword evidence="3" id="KW-0833">Ubl conjugation pathway</keyword>
<dbReference type="InterPro" id="IPR038765">
    <property type="entry name" value="Papain-like_cys_pep_sf"/>
</dbReference>
<reference evidence="9" key="1">
    <citation type="journal article" date="2024" name="IScience">
        <title>Strigolactones Initiate the Formation of Haustorium-like Structures in Castilleja.</title>
        <authorList>
            <person name="Buerger M."/>
            <person name="Peterson D."/>
            <person name="Chory J."/>
        </authorList>
    </citation>
    <scope>NUCLEOTIDE SEQUENCE [LARGE SCALE GENOMIC DNA]</scope>
</reference>
<dbReference type="EMBL" id="JAVIJP010000083">
    <property type="protein sequence ID" value="KAL3617307.1"/>
    <property type="molecule type" value="Genomic_DNA"/>
</dbReference>
<keyword evidence="2" id="KW-0645">Protease</keyword>
<dbReference type="GO" id="GO:0006508">
    <property type="term" value="P:proteolysis"/>
    <property type="evidence" value="ECO:0007669"/>
    <property type="project" value="UniProtKB-KW"/>
</dbReference>
<comment type="function">
    <text evidence="5">Protease that catalyzes two essential functions in the SUMO pathway: processing of full-length SUMOs to their mature forms and deconjugation of SUMO from targeted proteins.</text>
</comment>
<keyword evidence="9" id="KW-1185">Reference proteome</keyword>
<dbReference type="Pfam" id="PF02902">
    <property type="entry name" value="Peptidase_C48"/>
    <property type="match status" value="1"/>
</dbReference>
<feature type="region of interest" description="Disordered" evidence="6">
    <location>
        <begin position="171"/>
        <end position="193"/>
    </location>
</feature>
<dbReference type="FunFam" id="3.30.310.130:FF:000006">
    <property type="entry name" value="Probable ubiquitin-like-specific protease 2B"/>
    <property type="match status" value="1"/>
</dbReference>
<comment type="caution">
    <text evidence="8">The sequence shown here is derived from an EMBL/GenBank/DDBJ whole genome shotgun (WGS) entry which is preliminary data.</text>
</comment>
<feature type="domain" description="Ubiquitin-like protease family profile" evidence="7">
    <location>
        <begin position="356"/>
        <end position="553"/>
    </location>
</feature>
<dbReference type="Pfam" id="PF25352">
    <property type="entry name" value="PH_ULP"/>
    <property type="match status" value="1"/>
</dbReference>
<protein>
    <recommendedName>
        <fullName evidence="7">Ubiquitin-like protease family profile domain-containing protein</fullName>
    </recommendedName>
</protein>
<evidence type="ECO:0000256" key="6">
    <source>
        <dbReference type="SAM" id="MobiDB-lite"/>
    </source>
</evidence>
<organism evidence="8 9">
    <name type="scientific">Castilleja foliolosa</name>
    <dbReference type="NCBI Taxonomy" id="1961234"/>
    <lineage>
        <taxon>Eukaryota</taxon>
        <taxon>Viridiplantae</taxon>
        <taxon>Streptophyta</taxon>
        <taxon>Embryophyta</taxon>
        <taxon>Tracheophyta</taxon>
        <taxon>Spermatophyta</taxon>
        <taxon>Magnoliopsida</taxon>
        <taxon>eudicotyledons</taxon>
        <taxon>Gunneridae</taxon>
        <taxon>Pentapetalae</taxon>
        <taxon>asterids</taxon>
        <taxon>lamiids</taxon>
        <taxon>Lamiales</taxon>
        <taxon>Orobanchaceae</taxon>
        <taxon>Pedicularideae</taxon>
        <taxon>Castillejinae</taxon>
        <taxon>Castilleja</taxon>
    </lineage>
</organism>
<name>A0ABD3BJ45_9LAMI</name>
<dbReference type="Gene3D" id="1.10.418.20">
    <property type="match status" value="1"/>
</dbReference>
<accession>A0ABD3BJ45</accession>
<feature type="compositionally biased region" description="Polar residues" evidence="6">
    <location>
        <begin position="181"/>
        <end position="193"/>
    </location>
</feature>
<comment type="similarity">
    <text evidence="1">Belongs to the peptidase C48 family.</text>
</comment>
<feature type="region of interest" description="Disordered" evidence="6">
    <location>
        <begin position="759"/>
        <end position="781"/>
    </location>
</feature>
<dbReference type="Proteomes" id="UP001632038">
    <property type="component" value="Unassembled WGS sequence"/>
</dbReference>
<evidence type="ECO:0000256" key="1">
    <source>
        <dbReference type="ARBA" id="ARBA00005234"/>
    </source>
</evidence>
<evidence type="ECO:0000313" key="8">
    <source>
        <dbReference type="EMBL" id="KAL3617307.1"/>
    </source>
</evidence>
<feature type="region of interest" description="Disordered" evidence="6">
    <location>
        <begin position="1"/>
        <end position="32"/>
    </location>
</feature>
<dbReference type="Gene3D" id="3.30.310.130">
    <property type="entry name" value="Ubiquitin-related"/>
    <property type="match status" value="1"/>
</dbReference>
<feature type="compositionally biased region" description="Acidic residues" evidence="6">
    <location>
        <begin position="759"/>
        <end position="768"/>
    </location>
</feature>
<evidence type="ECO:0000259" key="7">
    <source>
        <dbReference type="PROSITE" id="PS50600"/>
    </source>
</evidence>
<dbReference type="SUPFAM" id="SSF54001">
    <property type="entry name" value="Cysteine proteinases"/>
    <property type="match status" value="1"/>
</dbReference>
<keyword evidence="4" id="KW-0378">Hydrolase</keyword>
<sequence length="781" mass="89682">MGKRGRADKKNCTRGEGNITSRKGYGGGSNNDELSVFELDDDDFRVETESNKFLDKFRTKSPRKIPSHHLQPADKYHYLECFAKGTTTQRKDTRIDLDVDVTDCASGNTTSGKYMTISPTCSLSYDHPGSYSKHQGFEFSSRRAKSCSPGNRKAGHYRTVEAHNNILYVDSDEDGPMELRSSGSSSDIGENEGSLVQQSSEYGANNNDCEGVVMVAPHYVKYGKMHYTKCLLTFSQRCIWLEVPPLGERKRSYCFEWSACDILEIEYQQCESVKADVVNLHFKPKDINVADSGNWNSESAELEFVVFHDPQWSQKLEGIKSLDPKYKAAWKIITSECNFDESFEDIIYPEGDPDAVFISRKDIELLRPRTFINDTIIDFYIKYVRLPRYLVNKTSPEKQHMFHFFNAFFFQKLVDKGRDLSRTCEGGDAFQRVRKWTKNINIFEKDYVFIPVNFRLHWSLIVICHPGEIANLRGMENSSKVPCILHMDSIRGSHGGVDNLIRSYLWEEWKERGSKQEDISPKFMNLDFIALKVPQQENWFDCGLFLLHYAELFLEQSPNFGATKYIDVLNKDWFLSAEVSLKKRNHIRKLIHGMVKDNAQKDPLSARKNELLQRNIDNSSDESEIKLQQSFSSMFEHTNIDDSLIVEHFHPVPYNQSTKPIEDVVPNQEATPPIPGANTSSEYDADGDDEPMPQWYLPICEKMEVPRESSPCTSLIMIDVQNDEDNDYVSEVACSMEGQKDRYSISSMSSEEDLEAIVIQDSEEESETESNRRISKSYFLM</sequence>
<dbReference type="InterPro" id="IPR003653">
    <property type="entry name" value="Peptidase_C48_C"/>
</dbReference>
<evidence type="ECO:0000313" key="9">
    <source>
        <dbReference type="Proteomes" id="UP001632038"/>
    </source>
</evidence>
<feature type="region of interest" description="Disordered" evidence="6">
    <location>
        <begin position="665"/>
        <end position="686"/>
    </location>
</feature>
<evidence type="ECO:0000256" key="2">
    <source>
        <dbReference type="ARBA" id="ARBA00022670"/>
    </source>
</evidence>
<proteinExistence type="inferred from homology"/>
<dbReference type="GO" id="GO:0008233">
    <property type="term" value="F:peptidase activity"/>
    <property type="evidence" value="ECO:0007669"/>
    <property type="project" value="UniProtKB-KW"/>
</dbReference>
<gene>
    <name evidence="8" type="ORF">CASFOL_038852</name>
</gene>
<evidence type="ECO:0000256" key="3">
    <source>
        <dbReference type="ARBA" id="ARBA00022786"/>
    </source>
</evidence>
<dbReference type="AlphaFoldDB" id="A0ABD3BJ45"/>
<dbReference type="PANTHER" id="PTHR47764">
    <property type="entry name" value="UBIQUITIN-LIKE-SPECIFIC PROTEASE 2B-RELATED"/>
    <property type="match status" value="1"/>
</dbReference>
<evidence type="ECO:0000256" key="4">
    <source>
        <dbReference type="ARBA" id="ARBA00022801"/>
    </source>
</evidence>
<evidence type="ECO:0000256" key="5">
    <source>
        <dbReference type="ARBA" id="ARBA00057729"/>
    </source>
</evidence>
<dbReference type="PANTHER" id="PTHR47764:SF2">
    <property type="entry name" value="UBIQUITIN-LIKE PROTEASE FAMILY PROFILE DOMAIN-CONTAINING PROTEIN"/>
    <property type="match status" value="1"/>
</dbReference>